<accession>A0ABD5YH07</accession>
<evidence type="ECO:0000313" key="2">
    <source>
        <dbReference type="EMBL" id="MFC7187722.1"/>
    </source>
</evidence>
<organism evidence="2 3">
    <name type="scientific">Halorubrum yunnanense</name>
    <dbReference type="NCBI Taxonomy" id="1526162"/>
    <lineage>
        <taxon>Archaea</taxon>
        <taxon>Methanobacteriati</taxon>
        <taxon>Methanobacteriota</taxon>
        <taxon>Stenosarchaea group</taxon>
        <taxon>Halobacteria</taxon>
        <taxon>Halobacteriales</taxon>
        <taxon>Haloferacaceae</taxon>
        <taxon>Halorubrum</taxon>
    </lineage>
</organism>
<dbReference type="Pfam" id="PF26415">
    <property type="entry name" value="DUF8110"/>
    <property type="match status" value="1"/>
</dbReference>
<keyword evidence="3" id="KW-1185">Reference proteome</keyword>
<dbReference type="RefSeq" id="WP_267665194.1">
    <property type="nucleotide sequence ID" value="NZ_JAODIX010000056.1"/>
</dbReference>
<protein>
    <recommendedName>
        <fullName evidence="1">DUF8110 domain-containing protein</fullName>
    </recommendedName>
</protein>
<reference evidence="2 3" key="1">
    <citation type="journal article" date="2019" name="Int. J. Syst. Evol. Microbiol.">
        <title>The Global Catalogue of Microorganisms (GCM) 10K type strain sequencing project: providing services to taxonomists for standard genome sequencing and annotation.</title>
        <authorList>
            <consortium name="The Broad Institute Genomics Platform"/>
            <consortium name="The Broad Institute Genome Sequencing Center for Infectious Disease"/>
            <person name="Wu L."/>
            <person name="Ma J."/>
        </authorList>
    </citation>
    <scope>NUCLEOTIDE SEQUENCE [LARGE SCALE GENOMIC DNA]</scope>
    <source>
        <strain evidence="2 3">Q85</strain>
    </source>
</reference>
<dbReference type="EMBL" id="JBHSZZ010000056">
    <property type="protein sequence ID" value="MFC7187722.1"/>
    <property type="molecule type" value="Genomic_DNA"/>
</dbReference>
<name>A0ABD5YH07_9EURY</name>
<sequence>MSDNLEEEYPEVAPFIRKAVKNHSEEWVIENYSPKITALGVIMDVPPVEELPFYDEEQYDTLTEQEKRDRANAFRKYRENLQNAGSDSE</sequence>
<dbReference type="AlphaFoldDB" id="A0ABD5YH07"/>
<dbReference type="Proteomes" id="UP001596390">
    <property type="component" value="Unassembled WGS sequence"/>
</dbReference>
<gene>
    <name evidence="2" type="ORF">ACFQMK_12695</name>
</gene>
<evidence type="ECO:0000259" key="1">
    <source>
        <dbReference type="Pfam" id="PF26415"/>
    </source>
</evidence>
<feature type="domain" description="DUF8110" evidence="1">
    <location>
        <begin position="1"/>
        <end position="85"/>
    </location>
</feature>
<dbReference type="InterPro" id="IPR058423">
    <property type="entry name" value="DUF8110"/>
</dbReference>
<comment type="caution">
    <text evidence="2">The sequence shown here is derived from an EMBL/GenBank/DDBJ whole genome shotgun (WGS) entry which is preliminary data.</text>
</comment>
<proteinExistence type="predicted"/>
<evidence type="ECO:0000313" key="3">
    <source>
        <dbReference type="Proteomes" id="UP001596390"/>
    </source>
</evidence>